<dbReference type="RefSeq" id="WP_254571780.1">
    <property type="nucleotide sequence ID" value="NZ_CP098502.1"/>
</dbReference>
<dbReference type="Pfam" id="PF13556">
    <property type="entry name" value="HTH_30"/>
    <property type="match status" value="1"/>
</dbReference>
<reference evidence="3 4" key="1">
    <citation type="submission" date="2022-06" db="EMBL/GenBank/DDBJ databases">
        <title>Paraconexibacter antarcticus.</title>
        <authorList>
            <person name="Kim C.S."/>
        </authorList>
    </citation>
    <scope>NUCLEOTIDE SEQUENCE [LARGE SCALE GENOMIC DNA]</scope>
    <source>
        <strain evidence="3 4">02-257</strain>
    </source>
</reference>
<sequence>MSRSHSAVSMPPGLAASLRPALPGLARDIIAAIGREIPEYARPLEGPFGDALSLGVDRALERFVDQIATGAVGPEAGGDPRSRIYVELGRGEQQAGRSLDALLSAYRLGAGLAWERFVVAGEAAGEEPGTLYALAGAIFSYIDAISAESVDGFSQEQARSASERARRRRALVRALDRDDADPEVLAALAREAGWLLPATLAALVVEGEHDADRLASRLGFDVIAAAEGGTVLAFVPDPEAPGRHAQLAAGLPEGARAALGPAVEPARAHHSSLRALGTLRLATRGHVDGPWPARADDHLLSLVLHGGDATLAADLAAQALAPLDGLTPAARERTTETLRAWLDDPGRIQRIAERLSIHPQTVRYRVARLYERFGDGLDDPDRRFELALALRVTSGEPGIRAVIS</sequence>
<dbReference type="Pfam" id="PF25906">
    <property type="entry name" value="PucR-like_N"/>
    <property type="match status" value="1"/>
</dbReference>
<dbReference type="PANTHER" id="PTHR33744:SF1">
    <property type="entry name" value="DNA-BINDING TRANSCRIPTIONAL ACTIVATOR ADER"/>
    <property type="match status" value="1"/>
</dbReference>
<feature type="domain" description="PucR C-terminal helix-turn-helix" evidence="1">
    <location>
        <begin position="335"/>
        <end position="392"/>
    </location>
</feature>
<dbReference type="InterPro" id="IPR051448">
    <property type="entry name" value="CdaR-like_regulators"/>
</dbReference>
<gene>
    <name evidence="3" type="ORF">NBH00_02505</name>
</gene>
<evidence type="ECO:0000259" key="2">
    <source>
        <dbReference type="Pfam" id="PF25906"/>
    </source>
</evidence>
<dbReference type="Proteomes" id="UP001056035">
    <property type="component" value="Chromosome"/>
</dbReference>
<dbReference type="EMBL" id="CP098502">
    <property type="protein sequence ID" value="UTI65090.1"/>
    <property type="molecule type" value="Genomic_DNA"/>
</dbReference>
<protein>
    <submittedName>
        <fullName evidence="3">Helix-turn-helix domain-containing protein</fullName>
    </submittedName>
</protein>
<dbReference type="PANTHER" id="PTHR33744">
    <property type="entry name" value="CARBOHYDRATE DIACID REGULATOR"/>
    <property type="match status" value="1"/>
</dbReference>
<name>A0ABY5DST7_9ACTN</name>
<evidence type="ECO:0000313" key="4">
    <source>
        <dbReference type="Proteomes" id="UP001056035"/>
    </source>
</evidence>
<accession>A0ABY5DST7</accession>
<organism evidence="3 4">
    <name type="scientific">Paraconexibacter antarcticus</name>
    <dbReference type="NCBI Taxonomy" id="2949664"/>
    <lineage>
        <taxon>Bacteria</taxon>
        <taxon>Bacillati</taxon>
        <taxon>Actinomycetota</taxon>
        <taxon>Thermoleophilia</taxon>
        <taxon>Solirubrobacterales</taxon>
        <taxon>Paraconexibacteraceae</taxon>
        <taxon>Paraconexibacter</taxon>
    </lineage>
</organism>
<feature type="domain" description="PucR-like N-terminal" evidence="2">
    <location>
        <begin position="10"/>
        <end position="174"/>
    </location>
</feature>
<evidence type="ECO:0000259" key="1">
    <source>
        <dbReference type="Pfam" id="PF13556"/>
    </source>
</evidence>
<dbReference type="InterPro" id="IPR025736">
    <property type="entry name" value="PucR_C-HTH_dom"/>
</dbReference>
<proteinExistence type="predicted"/>
<evidence type="ECO:0000313" key="3">
    <source>
        <dbReference type="EMBL" id="UTI65090.1"/>
    </source>
</evidence>
<dbReference type="InterPro" id="IPR058663">
    <property type="entry name" value="PucR-like_N"/>
</dbReference>
<dbReference type="InterPro" id="IPR042070">
    <property type="entry name" value="PucR_C-HTH_sf"/>
</dbReference>
<dbReference type="Gene3D" id="1.10.10.2840">
    <property type="entry name" value="PucR C-terminal helix-turn-helix domain"/>
    <property type="match status" value="1"/>
</dbReference>
<keyword evidence="4" id="KW-1185">Reference proteome</keyword>